<evidence type="ECO:0000256" key="3">
    <source>
        <dbReference type="ARBA" id="ARBA00023002"/>
    </source>
</evidence>
<organism evidence="7 8">
    <name type="scientific">Raoultibacter timonensis</name>
    <dbReference type="NCBI Taxonomy" id="1907662"/>
    <lineage>
        <taxon>Bacteria</taxon>
        <taxon>Bacillati</taxon>
        <taxon>Actinomycetota</taxon>
        <taxon>Coriobacteriia</taxon>
        <taxon>Eggerthellales</taxon>
        <taxon>Eggerthellaceae</taxon>
        <taxon>Raoultibacter</taxon>
    </lineage>
</organism>
<reference evidence="7 8" key="1">
    <citation type="submission" date="2022-01" db="EMBL/GenBank/DDBJ databases">
        <title>Novel bile acid biosynthetic pathways are enriched in the microbiome of centenarians.</title>
        <authorList>
            <person name="Sato Y."/>
            <person name="Atarashi K."/>
            <person name="Plichta R.D."/>
            <person name="Arai Y."/>
            <person name="Sasajima S."/>
            <person name="Kearney M.S."/>
            <person name="Suda W."/>
            <person name="Takeshita K."/>
            <person name="Sasaki T."/>
            <person name="Okamoto S."/>
            <person name="Skelly N.A."/>
            <person name="Okamura Y."/>
            <person name="Vlamakis H."/>
            <person name="Li Y."/>
            <person name="Tanoue T."/>
            <person name="Takei H."/>
            <person name="Nittono H."/>
            <person name="Narushima S."/>
            <person name="Irie J."/>
            <person name="Itoh H."/>
            <person name="Moriya K."/>
            <person name="Sugiura Y."/>
            <person name="Suematsu M."/>
            <person name="Moritoki N."/>
            <person name="Shibata S."/>
            <person name="Littman R.D."/>
            <person name="Fischbach A.M."/>
            <person name="Uwamino Y."/>
            <person name="Inoue T."/>
            <person name="Honda A."/>
            <person name="Hattori M."/>
            <person name="Murai T."/>
            <person name="Xavier J.R."/>
            <person name="Hirose N."/>
            <person name="Honda K."/>
        </authorList>
    </citation>
    <scope>NUCLEOTIDE SEQUENCE [LARGE SCALE GENOMIC DNA]</scope>
    <source>
        <strain evidence="7 8">CE91-St30</strain>
    </source>
</reference>
<keyword evidence="5" id="KW-0411">Iron-sulfur</keyword>
<keyword evidence="1" id="KW-0004">4Fe-4S</keyword>
<accession>A0ABM7WHF9</accession>
<evidence type="ECO:0000313" key="7">
    <source>
        <dbReference type="EMBL" id="BDE95690.1"/>
    </source>
</evidence>
<keyword evidence="3" id="KW-0560">Oxidoreductase</keyword>
<keyword evidence="4" id="KW-0408">Iron</keyword>
<protein>
    <recommendedName>
        <fullName evidence="6">4Fe-4S ferredoxin-type domain-containing protein</fullName>
    </recommendedName>
</protein>
<evidence type="ECO:0000313" key="8">
    <source>
        <dbReference type="Proteomes" id="UP001320544"/>
    </source>
</evidence>
<dbReference type="PROSITE" id="PS51379">
    <property type="entry name" value="4FE4S_FER_2"/>
    <property type="match status" value="1"/>
</dbReference>
<dbReference type="InterPro" id="IPR004017">
    <property type="entry name" value="Cys_rich_dom"/>
</dbReference>
<gene>
    <name evidence="7" type="ORF">CE91St30_10230</name>
</gene>
<keyword evidence="2" id="KW-0479">Metal-binding</keyword>
<proteinExistence type="predicted"/>
<dbReference type="RefSeq" id="WP_102378720.1">
    <property type="nucleotide sequence ID" value="NZ_AP025564.1"/>
</dbReference>
<dbReference type="InterPro" id="IPR051460">
    <property type="entry name" value="HdrC_iron-sulfur_subunit"/>
</dbReference>
<dbReference type="SUPFAM" id="SSF46548">
    <property type="entry name" value="alpha-helical ferredoxin"/>
    <property type="match status" value="1"/>
</dbReference>
<keyword evidence="8" id="KW-1185">Reference proteome</keyword>
<name>A0ABM7WHF9_9ACTN</name>
<dbReference type="PANTHER" id="PTHR43255:SF1">
    <property type="entry name" value="IRON-SULFUR-BINDING OXIDOREDUCTASE FADF-RELATED"/>
    <property type="match status" value="1"/>
</dbReference>
<dbReference type="EMBL" id="AP025564">
    <property type="protein sequence ID" value="BDE95690.1"/>
    <property type="molecule type" value="Genomic_DNA"/>
</dbReference>
<evidence type="ECO:0000256" key="2">
    <source>
        <dbReference type="ARBA" id="ARBA00022723"/>
    </source>
</evidence>
<dbReference type="PANTHER" id="PTHR43255">
    <property type="entry name" value="IRON-SULFUR-BINDING OXIDOREDUCTASE FADF-RELATED-RELATED"/>
    <property type="match status" value="1"/>
</dbReference>
<dbReference type="Pfam" id="PF02754">
    <property type="entry name" value="CCG"/>
    <property type="match status" value="2"/>
</dbReference>
<sequence>MKPQKLTDEELASVAQLDSPILNALAAWANKRLTCSHCKRCTTRCEVLDQPGLDVGIVEERYRQISALPLDDQPAAVIELVQESPELFIALRRCCFCGYCTATCQTHVLASDRMRDWRELFMRANYMPPDDSRLVMVDNEWHIFSAYRAVYGIGYPEFVSLPQAAEAGPGTVDTLFFPGCSLVSYTPHLVRAVGNWLTDAGIAWALSDECCGSPLMSAGLFDRAAALRQRVIDQMRAAGITRMITVCPGCGDEFSEYLEGTGIEIVPLPEVLLEGSGKLEAAGKPSGFSPLEEESLTFFDSCHDRADGRHGRAIRKLAKRYLPDASQHELDHHGRGTLCCGAGGAVATYDEDITNRRVWRVIEEARATGAHTLVTACPTCTYTVAQACLGVDPEQGIGNRHYLELLFGEPIDWALIFDQLGSMWTGEYGPWLNQTFFG</sequence>
<evidence type="ECO:0000256" key="5">
    <source>
        <dbReference type="ARBA" id="ARBA00023014"/>
    </source>
</evidence>
<evidence type="ECO:0000256" key="1">
    <source>
        <dbReference type="ARBA" id="ARBA00022485"/>
    </source>
</evidence>
<dbReference type="Proteomes" id="UP001320544">
    <property type="component" value="Chromosome"/>
</dbReference>
<dbReference type="InterPro" id="IPR017896">
    <property type="entry name" value="4Fe4S_Fe-S-bd"/>
</dbReference>
<evidence type="ECO:0000256" key="4">
    <source>
        <dbReference type="ARBA" id="ARBA00023004"/>
    </source>
</evidence>
<feature type="domain" description="4Fe-4S ferredoxin-type" evidence="6">
    <location>
        <begin position="85"/>
        <end position="114"/>
    </location>
</feature>
<evidence type="ECO:0000259" key="6">
    <source>
        <dbReference type="PROSITE" id="PS51379"/>
    </source>
</evidence>